<evidence type="ECO:0000256" key="11">
    <source>
        <dbReference type="ARBA" id="ARBA00023136"/>
    </source>
</evidence>
<evidence type="ECO:0000256" key="7">
    <source>
        <dbReference type="ARBA" id="ARBA00022692"/>
    </source>
</evidence>
<comment type="similarity">
    <text evidence="3 14">Belongs to the glycosyltransferase 39 family.</text>
</comment>
<feature type="transmembrane region" description="Helical" evidence="14">
    <location>
        <begin position="715"/>
        <end position="734"/>
    </location>
</feature>
<feature type="domain" description="MIR" evidence="15">
    <location>
        <begin position="511"/>
        <end position="569"/>
    </location>
</feature>
<dbReference type="InterPro" id="IPR016093">
    <property type="entry name" value="MIR_motif"/>
</dbReference>
<feature type="transmembrane region" description="Helical" evidence="14">
    <location>
        <begin position="647"/>
        <end position="668"/>
    </location>
</feature>
<comment type="subcellular location">
    <subcellularLocation>
        <location evidence="1 14">Endoplasmic reticulum membrane</location>
        <topology evidence="1 14">Multi-pass membrane protein</topology>
    </subcellularLocation>
</comment>
<keyword evidence="11 14" id="KW-0472">Membrane</keyword>
<comment type="catalytic activity">
    <reaction evidence="13 14">
        <text>a di-trans,poly-cis-dolichyl beta-D-mannosyl phosphate + L-seryl-[protein] = 3-O-(alpha-D-mannosyl)-L-seryl-[protein] + a di-trans,poly-cis-dolichyl phosphate + H(+)</text>
        <dbReference type="Rhea" id="RHEA:17377"/>
        <dbReference type="Rhea" id="RHEA-COMP:9863"/>
        <dbReference type="Rhea" id="RHEA-COMP:13546"/>
        <dbReference type="Rhea" id="RHEA-COMP:19498"/>
        <dbReference type="Rhea" id="RHEA-COMP:19501"/>
        <dbReference type="ChEBI" id="CHEBI:15378"/>
        <dbReference type="ChEBI" id="CHEBI:29999"/>
        <dbReference type="ChEBI" id="CHEBI:57683"/>
        <dbReference type="ChEBI" id="CHEBI:58211"/>
        <dbReference type="ChEBI" id="CHEBI:137321"/>
        <dbReference type="EC" id="2.4.1.109"/>
    </reaction>
</comment>
<feature type="transmembrane region" description="Helical" evidence="14">
    <location>
        <begin position="746"/>
        <end position="769"/>
    </location>
</feature>
<feature type="domain" description="MIR" evidence="15">
    <location>
        <begin position="381"/>
        <end position="435"/>
    </location>
</feature>
<dbReference type="PANTHER" id="PTHR10050">
    <property type="entry name" value="DOLICHYL-PHOSPHATE-MANNOSE--PROTEIN MANNOSYLTRANSFERASE"/>
    <property type="match status" value="1"/>
</dbReference>
<comment type="function">
    <text evidence="14">Transfers mannose from Dol-P-mannose to Ser or Thr residues on proteins.</text>
</comment>
<feature type="domain" description="MIR" evidence="15">
    <location>
        <begin position="446"/>
        <end position="502"/>
    </location>
</feature>
<evidence type="ECO:0000256" key="8">
    <source>
        <dbReference type="ARBA" id="ARBA00022737"/>
    </source>
</evidence>
<evidence type="ECO:0000256" key="14">
    <source>
        <dbReference type="RuleBase" id="RU367007"/>
    </source>
</evidence>
<dbReference type="PROSITE" id="PS50919">
    <property type="entry name" value="MIR"/>
    <property type="match status" value="3"/>
</dbReference>
<feature type="transmembrane region" description="Helical" evidence="14">
    <location>
        <begin position="328"/>
        <end position="353"/>
    </location>
</feature>
<keyword evidence="9 14" id="KW-0256">Endoplasmic reticulum</keyword>
<evidence type="ECO:0000256" key="1">
    <source>
        <dbReference type="ARBA" id="ARBA00004477"/>
    </source>
</evidence>
<organism evidence="16 17">
    <name type="scientific">Actinomortierella ambigua</name>
    <dbReference type="NCBI Taxonomy" id="1343610"/>
    <lineage>
        <taxon>Eukaryota</taxon>
        <taxon>Fungi</taxon>
        <taxon>Fungi incertae sedis</taxon>
        <taxon>Mucoromycota</taxon>
        <taxon>Mortierellomycotina</taxon>
        <taxon>Mortierellomycetes</taxon>
        <taxon>Mortierellales</taxon>
        <taxon>Mortierellaceae</taxon>
        <taxon>Actinomortierella</taxon>
    </lineage>
</organism>
<comment type="pathway">
    <text evidence="2 14">Protein modification; protein glycosylation.</text>
</comment>
<dbReference type="OrthoDB" id="292747at2759"/>
<dbReference type="InterPro" id="IPR027005">
    <property type="entry name" value="PMT-like"/>
</dbReference>
<protein>
    <recommendedName>
        <fullName evidence="4 14">Dolichyl-phosphate-mannose--protein mannosyltransferase</fullName>
        <ecNumber evidence="4 14">2.4.1.109</ecNumber>
    </recommendedName>
</protein>
<evidence type="ECO:0000256" key="9">
    <source>
        <dbReference type="ARBA" id="ARBA00022824"/>
    </source>
</evidence>
<name>A0A9P6UA70_9FUNG</name>
<evidence type="ECO:0000256" key="12">
    <source>
        <dbReference type="ARBA" id="ARBA00045085"/>
    </source>
</evidence>
<keyword evidence="7 14" id="KW-0812">Transmembrane</keyword>
<dbReference type="Pfam" id="PF02366">
    <property type="entry name" value="PMT"/>
    <property type="match status" value="1"/>
</dbReference>
<dbReference type="SUPFAM" id="SSF82109">
    <property type="entry name" value="MIR domain"/>
    <property type="match status" value="1"/>
</dbReference>
<keyword evidence="17" id="KW-1185">Reference proteome</keyword>
<dbReference type="Pfam" id="PF16192">
    <property type="entry name" value="PMT_4TMC"/>
    <property type="match status" value="1"/>
</dbReference>
<evidence type="ECO:0000256" key="10">
    <source>
        <dbReference type="ARBA" id="ARBA00022989"/>
    </source>
</evidence>
<dbReference type="InterPro" id="IPR032421">
    <property type="entry name" value="PMT_4TMC"/>
</dbReference>
<feature type="transmembrane region" description="Helical" evidence="14">
    <location>
        <begin position="215"/>
        <end position="235"/>
    </location>
</feature>
<reference evidence="16" key="1">
    <citation type="journal article" date="2020" name="Fungal Divers.">
        <title>Resolving the Mortierellaceae phylogeny through synthesis of multi-gene phylogenetics and phylogenomics.</title>
        <authorList>
            <person name="Vandepol N."/>
            <person name="Liber J."/>
            <person name="Desiro A."/>
            <person name="Na H."/>
            <person name="Kennedy M."/>
            <person name="Barry K."/>
            <person name="Grigoriev I.V."/>
            <person name="Miller A.N."/>
            <person name="O'Donnell K."/>
            <person name="Stajich J.E."/>
            <person name="Bonito G."/>
        </authorList>
    </citation>
    <scope>NUCLEOTIDE SEQUENCE</scope>
    <source>
        <strain evidence="16">BC1065</strain>
    </source>
</reference>
<evidence type="ECO:0000256" key="2">
    <source>
        <dbReference type="ARBA" id="ARBA00004922"/>
    </source>
</evidence>
<keyword evidence="10 14" id="KW-1133">Transmembrane helix</keyword>
<evidence type="ECO:0000256" key="3">
    <source>
        <dbReference type="ARBA" id="ARBA00007222"/>
    </source>
</evidence>
<dbReference type="Proteomes" id="UP000807716">
    <property type="component" value="Unassembled WGS sequence"/>
</dbReference>
<feature type="transmembrane region" description="Helical" evidence="14">
    <location>
        <begin position="274"/>
        <end position="307"/>
    </location>
</feature>
<evidence type="ECO:0000259" key="15">
    <source>
        <dbReference type="PROSITE" id="PS50919"/>
    </source>
</evidence>
<keyword evidence="8" id="KW-0677">Repeat</keyword>
<evidence type="ECO:0000256" key="4">
    <source>
        <dbReference type="ARBA" id="ARBA00012839"/>
    </source>
</evidence>
<dbReference type="GO" id="GO:0004169">
    <property type="term" value="F:dolichyl-phosphate-mannose-protein mannosyltransferase activity"/>
    <property type="evidence" value="ECO:0007669"/>
    <property type="project" value="UniProtKB-UniRule"/>
</dbReference>
<gene>
    <name evidence="16" type="primary">PMT2</name>
    <name evidence="16" type="ORF">DFQ27_000293</name>
</gene>
<dbReference type="AlphaFoldDB" id="A0A9P6UA70"/>
<dbReference type="EMBL" id="JAAAJB010000105">
    <property type="protein sequence ID" value="KAG0265929.1"/>
    <property type="molecule type" value="Genomic_DNA"/>
</dbReference>
<evidence type="ECO:0000256" key="6">
    <source>
        <dbReference type="ARBA" id="ARBA00022679"/>
    </source>
</evidence>
<sequence>MYASDTVKRRHPIGAAIGEEATESIGYDQSASYEHGRGNSEQLLHDDYDPYGPSIEKHRVYHAHANAIQQQQQQRLYHYPNYHPLARPPRQYSSNKYLAFVQRYDDYVIPAFLTLVSFWTRFYDIGAAGFVVWDEAHFGKFGSYYIKREFYFDVHPPLAKMLVGLSGVLAGYDGSFEFKSGETYPEHLNIWFMRIFNAFFGAVMVPFAYYTAREMQFSVVASAFAATMILFDNAYLTISRFVLLDSMLLSSTCLVTYCLVKFRNERWDPFSLDWWLWLAMTGVSIGLVSSVKWVGLFATALVGLHTIEELWDLFGDLSLPKMQYLKHWIARSACLIALPFAVYVASFVCHFAILNRSGSGDAQMSSLFQAGLIGNNFRDNPLYVAYGSKVTIKNTGYGGGLLHSHVQTYPEGSGQQQVTCYHHKDNNNNWLFRKIRGAVVDDENEIEFVKNGDTLRLVHESTGRNLHSHRVKAPITTSQWEVSGYGDESSGDSNDDWVVEIAEEQGAGEKDDRVRSLTTRFRLRHKMLGCLLSAENANLPQWGFKQIEVFCDQRNRTKSDYSIWNIEHHWNEKLPAGAPGQYKSSFWRNFWHLNVAMMTSNNALVPDPDKEDILSSNPSQWPMMAVGLRMSSWAANQVKFYLLGNPMVWWSSSLSIVIYMATLAVYVIRRQRKFMDLTPAEWEQFQYVGKIAVLGWFLHYLPFCVMGRVTYLHHYFPALYFSIFLVPFLIEHFLRRVRNAMVHKAVWTTVFVMVTATFWYFRAISFGIYGQAEDTMTSRQWRAGWNIIDDHKPGMFI</sequence>
<proteinExistence type="inferred from homology"/>
<evidence type="ECO:0000256" key="13">
    <source>
        <dbReference type="ARBA" id="ARBA00045102"/>
    </source>
</evidence>
<accession>A0A9P6UA70</accession>
<feature type="transmembrane region" description="Helical" evidence="14">
    <location>
        <begin position="688"/>
        <end position="709"/>
    </location>
</feature>
<dbReference type="GO" id="GO:0005789">
    <property type="term" value="C:endoplasmic reticulum membrane"/>
    <property type="evidence" value="ECO:0007669"/>
    <property type="project" value="UniProtKB-SubCell"/>
</dbReference>
<dbReference type="CDD" id="cd23284">
    <property type="entry name" value="beta-trefoil_MIR_PMT2-like"/>
    <property type="match status" value="1"/>
</dbReference>
<dbReference type="PANTHER" id="PTHR10050:SF46">
    <property type="entry name" value="PROTEIN O-MANNOSYL-TRANSFERASE 2"/>
    <property type="match status" value="1"/>
</dbReference>
<keyword evidence="6 14" id="KW-0808">Transferase</keyword>
<dbReference type="EC" id="2.4.1.109" evidence="4 14"/>
<dbReference type="SMART" id="SM00472">
    <property type="entry name" value="MIR"/>
    <property type="match status" value="3"/>
</dbReference>
<keyword evidence="5 14" id="KW-0328">Glycosyltransferase</keyword>
<evidence type="ECO:0000313" key="16">
    <source>
        <dbReference type="EMBL" id="KAG0265929.1"/>
    </source>
</evidence>
<evidence type="ECO:0000313" key="17">
    <source>
        <dbReference type="Proteomes" id="UP000807716"/>
    </source>
</evidence>
<comment type="caution">
    <text evidence="16">The sequence shown here is derived from an EMBL/GenBank/DDBJ whole genome shotgun (WGS) entry which is preliminary data.</text>
</comment>
<comment type="catalytic activity">
    <reaction evidence="12 14">
        <text>a di-trans,poly-cis-dolichyl beta-D-mannosyl phosphate + L-threonyl-[protein] = 3-O-(alpha-D-mannosyl)-L-threonyl-[protein] + a di-trans,poly-cis-dolichyl phosphate + H(+)</text>
        <dbReference type="Rhea" id="RHEA:53396"/>
        <dbReference type="Rhea" id="RHEA-COMP:11060"/>
        <dbReference type="Rhea" id="RHEA-COMP:13547"/>
        <dbReference type="Rhea" id="RHEA-COMP:19498"/>
        <dbReference type="Rhea" id="RHEA-COMP:19501"/>
        <dbReference type="ChEBI" id="CHEBI:15378"/>
        <dbReference type="ChEBI" id="CHEBI:30013"/>
        <dbReference type="ChEBI" id="CHEBI:57683"/>
        <dbReference type="ChEBI" id="CHEBI:58211"/>
        <dbReference type="ChEBI" id="CHEBI:137323"/>
        <dbReference type="EC" id="2.4.1.109"/>
    </reaction>
</comment>
<dbReference type="InterPro" id="IPR036300">
    <property type="entry name" value="MIR_dom_sf"/>
</dbReference>
<dbReference type="InterPro" id="IPR003342">
    <property type="entry name" value="ArnT-like_N"/>
</dbReference>
<dbReference type="Pfam" id="PF02815">
    <property type="entry name" value="MIR"/>
    <property type="match status" value="1"/>
</dbReference>
<feature type="transmembrane region" description="Helical" evidence="14">
    <location>
        <begin position="188"/>
        <end position="209"/>
    </location>
</feature>
<evidence type="ECO:0000256" key="5">
    <source>
        <dbReference type="ARBA" id="ARBA00022676"/>
    </source>
</evidence>
<dbReference type="FunFam" id="2.80.10.50:FF:000012">
    <property type="entry name" value="Protein O-mannosyl-transferase 1"/>
    <property type="match status" value="1"/>
</dbReference>
<dbReference type="Gene3D" id="2.80.10.50">
    <property type="match status" value="1"/>
</dbReference>